<proteinExistence type="predicted"/>
<dbReference type="GO" id="GO:0018580">
    <property type="term" value="F:nitronate monooxygenase activity"/>
    <property type="evidence" value="ECO:0007669"/>
    <property type="project" value="InterPro"/>
</dbReference>
<evidence type="ECO:0000313" key="5">
    <source>
        <dbReference type="Proteomes" id="UP000823926"/>
    </source>
</evidence>
<name>A0A9D1QFJ6_9BACT</name>
<dbReference type="AlphaFoldDB" id="A0A9D1QFJ6"/>
<dbReference type="SUPFAM" id="SSF51412">
    <property type="entry name" value="Inosine monophosphate dehydrogenase (IMPDH)"/>
    <property type="match status" value="1"/>
</dbReference>
<protein>
    <submittedName>
        <fullName evidence="4">Nitronate monooxygenase</fullName>
    </submittedName>
</protein>
<gene>
    <name evidence="4" type="ORF">H9888_06560</name>
</gene>
<dbReference type="InterPro" id="IPR004136">
    <property type="entry name" value="NMO"/>
</dbReference>
<dbReference type="PANTHER" id="PTHR32332:SF20">
    <property type="entry name" value="2-NITROPROPANE DIOXYGENASE-LIKE PROTEIN"/>
    <property type="match status" value="1"/>
</dbReference>
<dbReference type="EMBL" id="DXHL01000031">
    <property type="protein sequence ID" value="HIW11141.1"/>
    <property type="molecule type" value="Genomic_DNA"/>
</dbReference>
<dbReference type="Proteomes" id="UP000823926">
    <property type="component" value="Unassembled WGS sequence"/>
</dbReference>
<comment type="caution">
    <text evidence="4">The sequence shown here is derived from an EMBL/GenBank/DDBJ whole genome shotgun (WGS) entry which is preliminary data.</text>
</comment>
<organism evidence="4 5">
    <name type="scientific">Candidatus Rikenella faecigallinarum</name>
    <dbReference type="NCBI Taxonomy" id="2838745"/>
    <lineage>
        <taxon>Bacteria</taxon>
        <taxon>Pseudomonadati</taxon>
        <taxon>Bacteroidota</taxon>
        <taxon>Bacteroidia</taxon>
        <taxon>Bacteroidales</taxon>
        <taxon>Rikenellaceae</taxon>
        <taxon>Rikenella</taxon>
    </lineage>
</organism>
<dbReference type="CDD" id="cd04730">
    <property type="entry name" value="NPD_like"/>
    <property type="match status" value="1"/>
</dbReference>
<keyword evidence="3" id="KW-0560">Oxidoreductase</keyword>
<evidence type="ECO:0000256" key="2">
    <source>
        <dbReference type="ARBA" id="ARBA00022643"/>
    </source>
</evidence>
<sequence length="318" mass="33435">MKTTVTQLFNIEYPIVSGGMVWCSGWRLAAAVSAAGGLGLIGAGSMHPETLAEHIAKAKAALAGSGKPFGVNVPLFYPELARVIEILIAERVPIVFTSGGNPALYTERLKAAGITVAHVVASARFARKAEAAGVDAVVAEGFEAGGHNGRDEITTMALIPQVREATSLPLLAAGGIATGRGMLAAMALGADGVQVGTRFALSEESSAHEAFKKLCTELGEGDTMLCLKKLGPVRLVKNAFYERVAAAEAAGASADELRELLGAKRSKRGIFEGDLTEGELEIGQIASLVRRVEPAEEIVRSMMDEFRSAVNDMRTWEL</sequence>
<dbReference type="Pfam" id="PF03060">
    <property type="entry name" value="NMO"/>
    <property type="match status" value="2"/>
</dbReference>
<evidence type="ECO:0000256" key="3">
    <source>
        <dbReference type="ARBA" id="ARBA00023002"/>
    </source>
</evidence>
<accession>A0A9D1QFJ6</accession>
<dbReference type="PANTHER" id="PTHR32332">
    <property type="entry name" value="2-NITROPROPANE DIOXYGENASE"/>
    <property type="match status" value="1"/>
</dbReference>
<keyword evidence="1" id="KW-0285">Flavoprotein</keyword>
<evidence type="ECO:0000256" key="1">
    <source>
        <dbReference type="ARBA" id="ARBA00022630"/>
    </source>
</evidence>
<reference evidence="4" key="2">
    <citation type="submission" date="2021-04" db="EMBL/GenBank/DDBJ databases">
        <authorList>
            <person name="Gilroy R."/>
        </authorList>
    </citation>
    <scope>NUCLEOTIDE SEQUENCE</scope>
    <source>
        <strain evidence="4">ChiBcec15-1070</strain>
    </source>
</reference>
<keyword evidence="2" id="KW-0288">FMN</keyword>
<dbReference type="InterPro" id="IPR013785">
    <property type="entry name" value="Aldolase_TIM"/>
</dbReference>
<reference evidence="4" key="1">
    <citation type="journal article" date="2021" name="PeerJ">
        <title>Extensive microbial diversity within the chicken gut microbiome revealed by metagenomics and culture.</title>
        <authorList>
            <person name="Gilroy R."/>
            <person name="Ravi A."/>
            <person name="Getino M."/>
            <person name="Pursley I."/>
            <person name="Horton D.L."/>
            <person name="Alikhan N.F."/>
            <person name="Baker D."/>
            <person name="Gharbi K."/>
            <person name="Hall N."/>
            <person name="Watson M."/>
            <person name="Adriaenssens E.M."/>
            <person name="Foster-Nyarko E."/>
            <person name="Jarju S."/>
            <person name="Secka A."/>
            <person name="Antonio M."/>
            <person name="Oren A."/>
            <person name="Chaudhuri R.R."/>
            <person name="La Ragione R."/>
            <person name="Hildebrand F."/>
            <person name="Pallen M.J."/>
        </authorList>
    </citation>
    <scope>NUCLEOTIDE SEQUENCE</scope>
    <source>
        <strain evidence="4">ChiBcec15-1070</strain>
    </source>
</reference>
<evidence type="ECO:0000313" key="4">
    <source>
        <dbReference type="EMBL" id="HIW11141.1"/>
    </source>
</evidence>
<keyword evidence="4" id="KW-0503">Monooxygenase</keyword>
<dbReference type="Gene3D" id="3.20.20.70">
    <property type="entry name" value="Aldolase class I"/>
    <property type="match status" value="1"/>
</dbReference>